<name>A0A669NVQ8_PHACC</name>
<keyword evidence="2" id="KW-1185">Reference proteome</keyword>
<reference evidence="1" key="2">
    <citation type="submission" date="2025-09" db="UniProtKB">
        <authorList>
            <consortium name="Ensembl"/>
        </authorList>
    </citation>
    <scope>IDENTIFICATION</scope>
</reference>
<dbReference type="Ensembl" id="ENSPCLT00000000421.1">
    <property type="protein sequence ID" value="ENSPCLP00000000312.1"/>
    <property type="gene ID" value="ENSPCLG00000000267.1"/>
</dbReference>
<reference evidence="1" key="1">
    <citation type="submission" date="2025-08" db="UniProtKB">
        <authorList>
            <consortium name="Ensembl"/>
        </authorList>
    </citation>
    <scope>IDENTIFICATION</scope>
</reference>
<organism evidence="1 2">
    <name type="scientific">Phasianus colchicus</name>
    <name type="common">Common pheasant</name>
    <dbReference type="NCBI Taxonomy" id="9054"/>
    <lineage>
        <taxon>Eukaryota</taxon>
        <taxon>Metazoa</taxon>
        <taxon>Chordata</taxon>
        <taxon>Craniata</taxon>
        <taxon>Vertebrata</taxon>
        <taxon>Euteleostomi</taxon>
        <taxon>Archelosauria</taxon>
        <taxon>Archosauria</taxon>
        <taxon>Dinosauria</taxon>
        <taxon>Saurischia</taxon>
        <taxon>Theropoda</taxon>
        <taxon>Coelurosauria</taxon>
        <taxon>Aves</taxon>
        <taxon>Neognathae</taxon>
        <taxon>Galloanserae</taxon>
        <taxon>Galliformes</taxon>
        <taxon>Phasianidae</taxon>
        <taxon>Phasianinae</taxon>
        <taxon>Phasianus</taxon>
    </lineage>
</organism>
<sequence>IPRANTRTTSDCSPTLILPLLAQISSILKLQQQYRGTAEQDEAHGEDTFAHPGDAGDQCAACCHGGFLPPNQQKPTTKESTSHL</sequence>
<evidence type="ECO:0000313" key="1">
    <source>
        <dbReference type="Ensembl" id="ENSPCLP00000000312.1"/>
    </source>
</evidence>
<dbReference type="Proteomes" id="UP000472261">
    <property type="component" value="Unplaced"/>
</dbReference>
<accession>A0A669NVQ8</accession>
<proteinExistence type="predicted"/>
<protein>
    <submittedName>
        <fullName evidence="1">Uncharacterized protein</fullName>
    </submittedName>
</protein>
<evidence type="ECO:0000313" key="2">
    <source>
        <dbReference type="Proteomes" id="UP000472261"/>
    </source>
</evidence>
<dbReference type="AlphaFoldDB" id="A0A669NVQ8"/>